<name>A0A0M2NID5_9FIRM</name>
<dbReference type="InterPro" id="IPR001182">
    <property type="entry name" value="FtsW/RodA"/>
</dbReference>
<evidence type="ECO:0000256" key="1">
    <source>
        <dbReference type="ARBA" id="ARBA00004651"/>
    </source>
</evidence>
<feature type="transmembrane region" description="Helical" evidence="22">
    <location>
        <begin position="149"/>
        <end position="169"/>
    </location>
</feature>
<evidence type="ECO:0000256" key="21">
    <source>
        <dbReference type="ARBA" id="ARBA00049966"/>
    </source>
</evidence>
<dbReference type="RefSeq" id="WP_052740108.1">
    <property type="nucleotide sequence ID" value="NZ_LAYJ01000029.1"/>
</dbReference>
<dbReference type="InterPro" id="IPR013437">
    <property type="entry name" value="FtsW"/>
</dbReference>
<dbReference type="Pfam" id="PF01098">
    <property type="entry name" value="FTSW_RODA_SPOVE"/>
    <property type="match status" value="1"/>
</dbReference>
<sequence>MMKRKKSSLPKGSIDYSLLIVTLILVAYGLIMVFSASYYMAQSSALYDYDGLSLFKKQLVGAGLGLAVMIFFMFFDYKKLIKLKYVFLAIAIVFLIAVLVPGVGTNLNGSSRWVRIAGISVQPAEIAKFSLIIFIAATIYVNRNRMDTFRYGILPSLFVLLPICALLYFQPNYSAIIVLCGLAFIMIFIGGAKGWHLAALGSVGVVGGVVLMMRESYRVSRITSFLDPWQNPTGDGYQVIQSLYGIGSGGLFGQGIGNGTQKLSWLPYGESDFIFSIIAEELGLVGAVVLLLLFIFLIYRGIKVAATAPDLFGTMVATGIIVLIGLQVVINVGVVTSLLPPTGVSLPFISYGSSSLVIFMAMIGILLNISKQSRRIMMASASGEHE</sequence>
<feature type="transmembrane region" description="Helical" evidence="22">
    <location>
        <begin position="348"/>
        <end position="369"/>
    </location>
</feature>
<proteinExistence type="inferred from homology"/>
<feature type="transmembrane region" description="Helical" evidence="22">
    <location>
        <begin position="197"/>
        <end position="214"/>
    </location>
</feature>
<dbReference type="Proteomes" id="UP000034076">
    <property type="component" value="Unassembled WGS sequence"/>
</dbReference>
<evidence type="ECO:0000313" key="24">
    <source>
        <dbReference type="Proteomes" id="UP000034076"/>
    </source>
</evidence>
<evidence type="ECO:0000313" key="23">
    <source>
        <dbReference type="EMBL" id="KKI52299.1"/>
    </source>
</evidence>
<dbReference type="EMBL" id="LAYJ01000029">
    <property type="protein sequence ID" value="KKI52299.1"/>
    <property type="molecule type" value="Genomic_DNA"/>
</dbReference>
<dbReference type="GO" id="GO:0015648">
    <property type="term" value="F:lipid-linked peptidoglycan transporter activity"/>
    <property type="evidence" value="ECO:0007669"/>
    <property type="project" value="TreeGrafter"/>
</dbReference>
<protein>
    <recommendedName>
        <fullName evidence="17">Probable peptidoglycan glycosyltransferase FtsW</fullName>
        <ecNumber evidence="19">2.4.99.28</ecNumber>
    </recommendedName>
    <alternativeName>
        <fullName evidence="18">Cell division protein FtsW</fullName>
    </alternativeName>
    <alternativeName>
        <fullName evidence="15">Cell wall polymerase</fullName>
    </alternativeName>
    <alternativeName>
        <fullName evidence="14">Peptidoglycan polymerase</fullName>
    </alternativeName>
</protein>
<keyword evidence="12" id="KW-0131">Cell cycle</keyword>
<keyword evidence="11 22" id="KW-0472">Membrane</keyword>
<dbReference type="GO" id="GO:0008360">
    <property type="term" value="P:regulation of cell shape"/>
    <property type="evidence" value="ECO:0007669"/>
    <property type="project" value="UniProtKB-KW"/>
</dbReference>
<dbReference type="GO" id="GO:0009252">
    <property type="term" value="P:peptidoglycan biosynthetic process"/>
    <property type="evidence" value="ECO:0007669"/>
    <property type="project" value="UniProtKB-KW"/>
</dbReference>
<comment type="function">
    <text evidence="21">Peptidoglycan polymerase that is essential for cell division.</text>
</comment>
<evidence type="ECO:0000256" key="13">
    <source>
        <dbReference type="ARBA" id="ARBA00023316"/>
    </source>
</evidence>
<dbReference type="GO" id="GO:0051301">
    <property type="term" value="P:cell division"/>
    <property type="evidence" value="ECO:0007669"/>
    <property type="project" value="UniProtKB-KW"/>
</dbReference>
<comment type="pathway">
    <text evidence="2">Cell wall biogenesis; peptidoglycan biosynthesis.</text>
</comment>
<evidence type="ECO:0000256" key="9">
    <source>
        <dbReference type="ARBA" id="ARBA00022984"/>
    </source>
</evidence>
<keyword evidence="4 23" id="KW-0132">Cell division</keyword>
<dbReference type="GO" id="GO:0071555">
    <property type="term" value="P:cell wall organization"/>
    <property type="evidence" value="ECO:0007669"/>
    <property type="project" value="UniProtKB-KW"/>
</dbReference>
<dbReference type="AlphaFoldDB" id="A0A0M2NID5"/>
<keyword evidence="10 22" id="KW-1133">Transmembrane helix</keyword>
<evidence type="ECO:0000256" key="17">
    <source>
        <dbReference type="ARBA" id="ARBA00041185"/>
    </source>
</evidence>
<feature type="transmembrane region" description="Helical" evidence="22">
    <location>
        <begin position="85"/>
        <end position="104"/>
    </location>
</feature>
<dbReference type="PANTHER" id="PTHR30474">
    <property type="entry name" value="CELL CYCLE PROTEIN"/>
    <property type="match status" value="1"/>
</dbReference>
<feature type="transmembrane region" description="Helical" evidence="22">
    <location>
        <begin position="311"/>
        <end position="336"/>
    </location>
</feature>
<evidence type="ECO:0000256" key="10">
    <source>
        <dbReference type="ARBA" id="ARBA00022989"/>
    </source>
</evidence>
<evidence type="ECO:0000256" key="12">
    <source>
        <dbReference type="ARBA" id="ARBA00023306"/>
    </source>
</evidence>
<evidence type="ECO:0000256" key="2">
    <source>
        <dbReference type="ARBA" id="ARBA00004752"/>
    </source>
</evidence>
<evidence type="ECO:0000256" key="16">
    <source>
        <dbReference type="ARBA" id="ARBA00038053"/>
    </source>
</evidence>
<evidence type="ECO:0000256" key="5">
    <source>
        <dbReference type="ARBA" id="ARBA00022676"/>
    </source>
</evidence>
<comment type="subcellular location">
    <subcellularLocation>
        <location evidence="1">Cell membrane</location>
        <topology evidence="1">Multi-pass membrane protein</topology>
    </subcellularLocation>
</comment>
<evidence type="ECO:0000256" key="14">
    <source>
        <dbReference type="ARBA" id="ARBA00032370"/>
    </source>
</evidence>
<dbReference type="GO" id="GO:0032153">
    <property type="term" value="C:cell division site"/>
    <property type="evidence" value="ECO:0007669"/>
    <property type="project" value="TreeGrafter"/>
</dbReference>
<accession>A0A0M2NID5</accession>
<keyword evidence="24" id="KW-1185">Reference proteome</keyword>
<keyword evidence="5" id="KW-0328">Glycosyltransferase</keyword>
<keyword evidence="6" id="KW-0808">Transferase</keyword>
<dbReference type="STRING" id="270498.CHK_0207"/>
<dbReference type="EC" id="2.4.99.28" evidence="19"/>
<evidence type="ECO:0000256" key="8">
    <source>
        <dbReference type="ARBA" id="ARBA00022960"/>
    </source>
</evidence>
<evidence type="ECO:0000256" key="3">
    <source>
        <dbReference type="ARBA" id="ARBA00022475"/>
    </source>
</evidence>
<reference evidence="23 24" key="1">
    <citation type="submission" date="2015-04" db="EMBL/GenBank/DDBJ databases">
        <title>Draft genome sequence of bacteremic isolate Catabacter hongkongensis type strain HKU16T.</title>
        <authorList>
            <person name="Lau S.K."/>
            <person name="Teng J.L."/>
            <person name="Huang Y."/>
            <person name="Curreem S.O."/>
            <person name="Tsui S.K."/>
            <person name="Woo P.C."/>
        </authorList>
    </citation>
    <scope>NUCLEOTIDE SEQUENCE [LARGE SCALE GENOMIC DNA]</scope>
    <source>
        <strain evidence="23 24">HKU16</strain>
    </source>
</reference>
<dbReference type="PATRIC" id="fig|270498.16.peg.1796"/>
<feature type="transmembrane region" description="Helical" evidence="22">
    <location>
        <begin position="124"/>
        <end position="142"/>
    </location>
</feature>
<evidence type="ECO:0000256" key="7">
    <source>
        <dbReference type="ARBA" id="ARBA00022692"/>
    </source>
</evidence>
<keyword evidence="13" id="KW-0961">Cell wall biogenesis/degradation</keyword>
<feature type="transmembrane region" description="Helical" evidence="22">
    <location>
        <begin position="273"/>
        <end position="299"/>
    </location>
</feature>
<comment type="similarity">
    <text evidence="16">Belongs to the SEDS family. FtsW subfamily.</text>
</comment>
<evidence type="ECO:0000256" key="19">
    <source>
        <dbReference type="ARBA" id="ARBA00044770"/>
    </source>
</evidence>
<evidence type="ECO:0000256" key="4">
    <source>
        <dbReference type="ARBA" id="ARBA00022618"/>
    </source>
</evidence>
<dbReference type="OrthoDB" id="9812661at2"/>
<keyword evidence="9" id="KW-0573">Peptidoglycan synthesis</keyword>
<feature type="transmembrane region" description="Helical" evidence="22">
    <location>
        <begin position="175"/>
        <end position="192"/>
    </location>
</feature>
<gene>
    <name evidence="23" type="ORF">CHK_0207</name>
</gene>
<dbReference type="NCBIfam" id="TIGR02614">
    <property type="entry name" value="ftsW"/>
    <property type="match status" value="1"/>
</dbReference>
<evidence type="ECO:0000256" key="15">
    <source>
        <dbReference type="ARBA" id="ARBA00033270"/>
    </source>
</evidence>
<evidence type="ECO:0000256" key="20">
    <source>
        <dbReference type="ARBA" id="ARBA00049902"/>
    </source>
</evidence>
<evidence type="ECO:0000256" key="22">
    <source>
        <dbReference type="SAM" id="Phobius"/>
    </source>
</evidence>
<keyword evidence="3" id="KW-1003">Cell membrane</keyword>
<keyword evidence="7 22" id="KW-0812">Transmembrane</keyword>
<evidence type="ECO:0000256" key="11">
    <source>
        <dbReference type="ARBA" id="ARBA00023136"/>
    </source>
</evidence>
<evidence type="ECO:0000256" key="18">
    <source>
        <dbReference type="ARBA" id="ARBA00041418"/>
    </source>
</evidence>
<comment type="catalytic activity">
    <reaction evidence="20">
        <text>[GlcNAc-(1-&gt;4)-Mur2Ac(oyl-L-Ala-gamma-D-Glu-L-Lys-D-Ala-D-Ala)](n)-di-trans,octa-cis-undecaprenyl diphosphate + beta-D-GlcNAc-(1-&gt;4)-Mur2Ac(oyl-L-Ala-gamma-D-Glu-L-Lys-D-Ala-D-Ala)-di-trans,octa-cis-undecaprenyl diphosphate = [GlcNAc-(1-&gt;4)-Mur2Ac(oyl-L-Ala-gamma-D-Glu-L-Lys-D-Ala-D-Ala)](n+1)-di-trans,octa-cis-undecaprenyl diphosphate + di-trans,octa-cis-undecaprenyl diphosphate + H(+)</text>
        <dbReference type="Rhea" id="RHEA:23708"/>
        <dbReference type="Rhea" id="RHEA-COMP:9602"/>
        <dbReference type="Rhea" id="RHEA-COMP:9603"/>
        <dbReference type="ChEBI" id="CHEBI:15378"/>
        <dbReference type="ChEBI" id="CHEBI:58405"/>
        <dbReference type="ChEBI" id="CHEBI:60033"/>
        <dbReference type="ChEBI" id="CHEBI:78435"/>
        <dbReference type="EC" id="2.4.99.28"/>
    </reaction>
</comment>
<evidence type="ECO:0000256" key="6">
    <source>
        <dbReference type="ARBA" id="ARBA00022679"/>
    </source>
</evidence>
<comment type="caution">
    <text evidence="23">The sequence shown here is derived from an EMBL/GenBank/DDBJ whole genome shotgun (WGS) entry which is preliminary data.</text>
</comment>
<organism evidence="23 24">
    <name type="scientific">Christensenella hongkongensis</name>
    <dbReference type="NCBI Taxonomy" id="270498"/>
    <lineage>
        <taxon>Bacteria</taxon>
        <taxon>Bacillati</taxon>
        <taxon>Bacillota</taxon>
        <taxon>Clostridia</taxon>
        <taxon>Christensenellales</taxon>
        <taxon>Christensenellaceae</taxon>
        <taxon>Christensenella</taxon>
    </lineage>
</organism>
<dbReference type="PANTHER" id="PTHR30474:SF2">
    <property type="entry name" value="PEPTIDOGLYCAN GLYCOSYLTRANSFERASE FTSW-RELATED"/>
    <property type="match status" value="1"/>
</dbReference>
<keyword evidence="8" id="KW-0133">Cell shape</keyword>
<feature type="transmembrane region" description="Helical" evidence="22">
    <location>
        <begin position="16"/>
        <end position="39"/>
    </location>
</feature>
<dbReference type="GO" id="GO:0008955">
    <property type="term" value="F:peptidoglycan glycosyltransferase activity"/>
    <property type="evidence" value="ECO:0007669"/>
    <property type="project" value="UniProtKB-EC"/>
</dbReference>
<dbReference type="GO" id="GO:0005886">
    <property type="term" value="C:plasma membrane"/>
    <property type="evidence" value="ECO:0007669"/>
    <property type="project" value="UniProtKB-SubCell"/>
</dbReference>
<feature type="transmembrane region" description="Helical" evidence="22">
    <location>
        <begin position="59"/>
        <end position="78"/>
    </location>
</feature>